<feature type="region of interest" description="Disordered" evidence="1">
    <location>
        <begin position="560"/>
        <end position="581"/>
    </location>
</feature>
<dbReference type="Proteomes" id="UP000029120">
    <property type="component" value="Chromosome 5"/>
</dbReference>
<keyword evidence="3" id="KW-1185">Reference proteome</keyword>
<gene>
    <name evidence="2" type="ordered locus">AALP_Aa5g111700</name>
</gene>
<feature type="compositionally biased region" description="Low complexity" evidence="1">
    <location>
        <begin position="16"/>
        <end position="26"/>
    </location>
</feature>
<feature type="compositionally biased region" description="Basic and acidic residues" evidence="1">
    <location>
        <begin position="208"/>
        <end position="217"/>
    </location>
</feature>
<feature type="compositionally biased region" description="Polar residues" evidence="1">
    <location>
        <begin position="144"/>
        <end position="169"/>
    </location>
</feature>
<dbReference type="InterPro" id="IPR040321">
    <property type="entry name" value="SCD2-like"/>
</dbReference>
<dbReference type="PANTHER" id="PTHR31762">
    <property type="entry name" value="FAS-BINDING FACTOR-LIKE PROTEIN"/>
    <property type="match status" value="1"/>
</dbReference>
<feature type="region of interest" description="Disordered" evidence="1">
    <location>
        <begin position="1"/>
        <end position="42"/>
    </location>
</feature>
<sequence length="581" mass="64147">MDRRRAGSPVYGRQWNETSNSTETTSPAMSPARRQQLGGIGGFSTVKRAQNVATKAAAQRLAQVMALQNKDNGDEDEEDDDDEDLSLRFASPSLKPARHAPSSISSTGSNSSNGNSNFPAVSFAPRNRSPSPALGRNFAEQVPSVRSASAGRPSSMSARSITPTSSPTPNLMPPSRVALKAPNPIPPLDPPTRSRDKRFFADVPSVNSKEKGDQREASALRDELDMLQEENENVLEKLRRAEEKRVEAEARAKELEKQVASLGEGVSLEAKLLSRKEAALRQREAALNAAKQKKSGKDEEIVSLRSELENVKDEATTAAERLQEAESEAKSLRTMTQRMILTQDEMEEVVLKRCWLARYWGLAVQYGICADIAASRHELWSKLAPLPFELVTSAAQKAKDLSWDKGGNDRSKATRDLNDLTGEGNIESMLSVEMGLRELSSLKVEDAVVLAFAQQRKPSLIRQTVSDSKGHGESRFIDAYELGEAEQEDVAFKQAWLMYFWGRAKLHGVEEDIAEERVQLWISRSSGKSATSHDSLDVERGLIELRKLGIEQQLWEASRREIDQLPSPTSSPSNHNLDADS</sequence>
<proteinExistence type="predicted"/>
<dbReference type="eggNOG" id="ENOG502QQ0G">
    <property type="taxonomic scope" value="Eukaryota"/>
</dbReference>
<feature type="compositionally biased region" description="Polar residues" evidence="1">
    <location>
        <begin position="566"/>
        <end position="581"/>
    </location>
</feature>
<dbReference type="GO" id="GO:0005886">
    <property type="term" value="C:plasma membrane"/>
    <property type="evidence" value="ECO:0007669"/>
    <property type="project" value="EnsemblPlants"/>
</dbReference>
<dbReference type="AlphaFoldDB" id="A0A087GWD4"/>
<evidence type="ECO:0008006" key="4">
    <source>
        <dbReference type="Google" id="ProtNLM"/>
    </source>
</evidence>
<dbReference type="PANTHER" id="PTHR31762:SF4">
    <property type="entry name" value="COILED-COIL DOMAIN-CONTAINING PROTEIN SCD2"/>
    <property type="match status" value="1"/>
</dbReference>
<evidence type="ECO:0000313" key="2">
    <source>
        <dbReference type="EMBL" id="KFK34186.1"/>
    </source>
</evidence>
<dbReference type="Gramene" id="KFK34186">
    <property type="protein sequence ID" value="KFK34186"/>
    <property type="gene ID" value="AALP_AA5G111700"/>
</dbReference>
<dbReference type="OMA" id="GPKHEHW"/>
<accession>A0A087GWD4</accession>
<dbReference type="GO" id="GO:0009825">
    <property type="term" value="P:multidimensional cell growth"/>
    <property type="evidence" value="ECO:0007669"/>
    <property type="project" value="EnsemblPlants"/>
</dbReference>
<protein>
    <recommendedName>
        <fullName evidence="4">Coiled-coil domain-containing protein SCD2</fullName>
    </recommendedName>
</protein>
<name>A0A087GWD4_ARAAL</name>
<feature type="compositionally biased region" description="Acidic residues" evidence="1">
    <location>
        <begin position="73"/>
        <end position="84"/>
    </location>
</feature>
<organism evidence="2 3">
    <name type="scientific">Arabis alpina</name>
    <name type="common">Alpine rock-cress</name>
    <dbReference type="NCBI Taxonomy" id="50452"/>
    <lineage>
        <taxon>Eukaryota</taxon>
        <taxon>Viridiplantae</taxon>
        <taxon>Streptophyta</taxon>
        <taxon>Embryophyta</taxon>
        <taxon>Tracheophyta</taxon>
        <taxon>Spermatophyta</taxon>
        <taxon>Magnoliopsida</taxon>
        <taxon>eudicotyledons</taxon>
        <taxon>Gunneridae</taxon>
        <taxon>Pentapetalae</taxon>
        <taxon>rosids</taxon>
        <taxon>malvids</taxon>
        <taxon>Brassicales</taxon>
        <taxon>Brassicaceae</taxon>
        <taxon>Arabideae</taxon>
        <taxon>Arabis</taxon>
    </lineage>
</organism>
<feature type="region of interest" description="Disordered" evidence="1">
    <location>
        <begin position="66"/>
        <end position="217"/>
    </location>
</feature>
<dbReference type="GO" id="GO:0030136">
    <property type="term" value="C:clathrin-coated vesicle"/>
    <property type="evidence" value="ECO:0007669"/>
    <property type="project" value="EnsemblPlants"/>
</dbReference>
<evidence type="ECO:0000256" key="1">
    <source>
        <dbReference type="SAM" id="MobiDB-lite"/>
    </source>
</evidence>
<reference evidence="3" key="1">
    <citation type="journal article" date="2015" name="Nat. Plants">
        <title>Genome expansion of Arabis alpina linked with retrotransposition and reduced symmetric DNA methylation.</title>
        <authorList>
            <person name="Willing E.M."/>
            <person name="Rawat V."/>
            <person name="Mandakova T."/>
            <person name="Maumus F."/>
            <person name="James G.V."/>
            <person name="Nordstroem K.J."/>
            <person name="Becker C."/>
            <person name="Warthmann N."/>
            <person name="Chica C."/>
            <person name="Szarzynska B."/>
            <person name="Zytnicki M."/>
            <person name="Albani M.C."/>
            <person name="Kiefer C."/>
            <person name="Bergonzi S."/>
            <person name="Castaings L."/>
            <person name="Mateos J.L."/>
            <person name="Berns M.C."/>
            <person name="Bujdoso N."/>
            <person name="Piofczyk T."/>
            <person name="de Lorenzo L."/>
            <person name="Barrero-Sicilia C."/>
            <person name="Mateos I."/>
            <person name="Piednoel M."/>
            <person name="Hagmann J."/>
            <person name="Chen-Min-Tao R."/>
            <person name="Iglesias-Fernandez R."/>
            <person name="Schuster S.C."/>
            <person name="Alonso-Blanco C."/>
            <person name="Roudier F."/>
            <person name="Carbonero P."/>
            <person name="Paz-Ares J."/>
            <person name="Davis S.J."/>
            <person name="Pecinka A."/>
            <person name="Quesneville H."/>
            <person name="Colot V."/>
            <person name="Lysak M.A."/>
            <person name="Weigel D."/>
            <person name="Coupland G."/>
            <person name="Schneeberger K."/>
        </authorList>
    </citation>
    <scope>NUCLEOTIDE SEQUENCE [LARGE SCALE GENOMIC DNA]</scope>
    <source>
        <strain evidence="3">cv. Pajares</strain>
    </source>
</reference>
<evidence type="ECO:0000313" key="3">
    <source>
        <dbReference type="Proteomes" id="UP000029120"/>
    </source>
</evidence>
<dbReference type="GO" id="GO:0000911">
    <property type="term" value="P:cytokinesis by cell plate formation"/>
    <property type="evidence" value="ECO:0007669"/>
    <property type="project" value="EnsemblPlants"/>
</dbReference>
<dbReference type="EMBL" id="CM002873">
    <property type="protein sequence ID" value="KFK34186.1"/>
    <property type="molecule type" value="Genomic_DNA"/>
</dbReference>
<dbReference type="OrthoDB" id="2014962at2759"/>
<feature type="compositionally biased region" description="Low complexity" evidence="1">
    <location>
        <begin position="102"/>
        <end position="117"/>
    </location>
</feature>